<feature type="transmembrane region" description="Helical" evidence="1">
    <location>
        <begin position="95"/>
        <end position="119"/>
    </location>
</feature>
<feature type="transmembrane region" description="Helical" evidence="1">
    <location>
        <begin position="264"/>
        <end position="286"/>
    </location>
</feature>
<dbReference type="OrthoDB" id="8641791at2"/>
<feature type="transmembrane region" description="Helical" evidence="1">
    <location>
        <begin position="6"/>
        <end position="22"/>
    </location>
</feature>
<keyword evidence="1" id="KW-1133">Transmembrane helix</keyword>
<reference evidence="2 3" key="2">
    <citation type="journal article" date="2011" name="J. Bacteriol.">
        <title>Complete genome sequence of the anaerobic, halophilic alkalithermophile Natranaerobius thermophilus JW/NM-WN-LF.</title>
        <authorList>
            <person name="Zhao B."/>
            <person name="Mesbah N.M."/>
            <person name="Dalin E."/>
            <person name="Goodwin L."/>
            <person name="Nolan M."/>
            <person name="Pitluck S."/>
            <person name="Chertkov O."/>
            <person name="Brettin T.S."/>
            <person name="Han J."/>
            <person name="Larimer F.W."/>
            <person name="Land M.L."/>
            <person name="Hauser L."/>
            <person name="Kyrpides N."/>
            <person name="Wiegel J."/>
        </authorList>
    </citation>
    <scope>NUCLEOTIDE SEQUENCE [LARGE SCALE GENOMIC DNA]</scope>
    <source>
        <strain evidence="3">ATCC BAA-1301 / DSM 18059 / JW/NM-WN-LF</strain>
    </source>
</reference>
<feature type="transmembrane region" description="Helical" evidence="1">
    <location>
        <begin position="401"/>
        <end position="423"/>
    </location>
</feature>
<feature type="transmembrane region" description="Helical" evidence="1">
    <location>
        <begin position="34"/>
        <end position="57"/>
    </location>
</feature>
<feature type="transmembrane region" description="Helical" evidence="1">
    <location>
        <begin position="125"/>
        <end position="149"/>
    </location>
</feature>
<reference evidence="2 3" key="1">
    <citation type="submission" date="2008-04" db="EMBL/GenBank/DDBJ databases">
        <title>Complete sequence of chromosome of Natranaerobius thermophilus JW/NM-WN-LF.</title>
        <authorList>
            <consortium name="US DOE Joint Genome Institute"/>
            <person name="Copeland A."/>
            <person name="Lucas S."/>
            <person name="Lapidus A."/>
            <person name="Glavina del Rio T."/>
            <person name="Dalin E."/>
            <person name="Tice H."/>
            <person name="Bruce D."/>
            <person name="Goodwin L."/>
            <person name="Pitluck S."/>
            <person name="Chertkov O."/>
            <person name="Brettin T."/>
            <person name="Detter J.C."/>
            <person name="Han C."/>
            <person name="Kuske C.R."/>
            <person name="Schmutz J."/>
            <person name="Larimer F."/>
            <person name="Land M."/>
            <person name="Hauser L."/>
            <person name="Kyrpides N."/>
            <person name="Lykidis A."/>
            <person name="Mesbah N.M."/>
            <person name="Wiegel J."/>
        </authorList>
    </citation>
    <scope>NUCLEOTIDE SEQUENCE [LARGE SCALE GENOMIC DNA]</scope>
    <source>
        <strain evidence="3">ATCC BAA-1301 / DSM 18059 / JW/NM-WN-LF</strain>
    </source>
</reference>
<evidence type="ECO:0000256" key="1">
    <source>
        <dbReference type="SAM" id="Phobius"/>
    </source>
</evidence>
<dbReference type="AlphaFoldDB" id="B2A4P3"/>
<evidence type="ECO:0000313" key="2">
    <source>
        <dbReference type="EMBL" id="ACB85218.1"/>
    </source>
</evidence>
<keyword evidence="3" id="KW-1185">Reference proteome</keyword>
<evidence type="ECO:0000313" key="3">
    <source>
        <dbReference type="Proteomes" id="UP000001683"/>
    </source>
</evidence>
<dbReference type="Proteomes" id="UP000001683">
    <property type="component" value="Chromosome"/>
</dbReference>
<name>B2A4P3_NATTJ</name>
<dbReference type="KEGG" id="nth:Nther_1644"/>
<proteinExistence type="predicted"/>
<dbReference type="HOGENOM" id="CLU_046665_1_0_9"/>
<protein>
    <recommendedName>
        <fullName evidence="4">Citrate transporter</fullName>
    </recommendedName>
</protein>
<gene>
    <name evidence="2" type="ordered locus">Nther_1644</name>
</gene>
<evidence type="ECO:0008006" key="4">
    <source>
        <dbReference type="Google" id="ProtNLM"/>
    </source>
</evidence>
<dbReference type="RefSeq" id="WP_012448086.1">
    <property type="nucleotide sequence ID" value="NC_010718.1"/>
</dbReference>
<feature type="transmembrane region" description="Helical" evidence="1">
    <location>
        <begin position="63"/>
        <end position="83"/>
    </location>
</feature>
<sequence length="453" mass="48731">MSGFHLMYLGIIALVILAMCFRKNVTLICIIGTFIMGFVYHDLSVLQGIQTIFWAFLTASSKLLDLILLIAMMTAMISAIRSLGIDELIVRPFQYMMISPGTSYLVLIISMYLASIFFWPTPATALIGAILVPAAIKTGLSLMGAAVAINISGHGIALSSDPIIQGAPGFSERAIGLAPGSIVSEAVLYSTIAGILASLVAFIMYRQDFITGKFKSNTKLNTEHSTQNLTWKRVLISAFVLIALLSVLYIMITQNIKGQEATALLGGFALIVTIAITIMTGSSTFWDQIADYLNQGFIFAMKIFGKVIPITGFFFIGSDQSQQIIDENAPILLYDIAEYFSEIIPLTSITLYFGNMFLGIISGLDGSGFSGIALTANFAQSMERIVDVDLESLAAIGQMGAIWTGGGTLISWAFGLVTTAGVVGVDPVELARKNFIPVMIGLIFSTLFACIIN</sequence>
<feature type="transmembrane region" description="Helical" evidence="1">
    <location>
        <begin position="435"/>
        <end position="452"/>
    </location>
</feature>
<keyword evidence="1" id="KW-0812">Transmembrane</keyword>
<dbReference type="InParanoid" id="B2A4P3"/>
<dbReference type="EMBL" id="CP001034">
    <property type="protein sequence ID" value="ACB85218.1"/>
    <property type="molecule type" value="Genomic_DNA"/>
</dbReference>
<organism evidence="2 3">
    <name type="scientific">Natranaerobius thermophilus (strain ATCC BAA-1301 / DSM 18059 / JW/NM-WN-LF)</name>
    <dbReference type="NCBI Taxonomy" id="457570"/>
    <lineage>
        <taxon>Bacteria</taxon>
        <taxon>Bacillati</taxon>
        <taxon>Bacillota</taxon>
        <taxon>Clostridia</taxon>
        <taxon>Natranaerobiales</taxon>
        <taxon>Natranaerobiaceae</taxon>
        <taxon>Natranaerobius</taxon>
    </lineage>
</organism>
<accession>B2A4P3</accession>
<dbReference type="STRING" id="457570.Nther_1644"/>
<feature type="transmembrane region" description="Helical" evidence="1">
    <location>
        <begin position="186"/>
        <end position="205"/>
    </location>
</feature>
<keyword evidence="1" id="KW-0472">Membrane</keyword>
<dbReference type="FunCoup" id="B2A4P3">
    <property type="interactions" value="11"/>
</dbReference>
<feature type="transmembrane region" description="Helical" evidence="1">
    <location>
        <begin position="234"/>
        <end position="252"/>
    </location>
</feature>
<feature type="transmembrane region" description="Helical" evidence="1">
    <location>
        <begin position="292"/>
        <end position="316"/>
    </location>
</feature>
<dbReference type="eggNOG" id="COG1906">
    <property type="taxonomic scope" value="Bacteria"/>
</dbReference>